<dbReference type="Proteomes" id="UP001601059">
    <property type="component" value="Unassembled WGS sequence"/>
</dbReference>
<gene>
    <name evidence="1" type="ORF">ACFYKX_09805</name>
    <name evidence="2" type="ORF">ACFYKX_11640</name>
</gene>
<evidence type="ECO:0000313" key="2">
    <source>
        <dbReference type="EMBL" id="MFE8701249.1"/>
    </source>
</evidence>
<comment type="caution">
    <text evidence="2">The sequence shown here is derived from an EMBL/GenBank/DDBJ whole genome shotgun (WGS) entry which is preliminary data.</text>
</comment>
<accession>A0ABW6KAK4</accession>
<sequence length="200" mass="22775">MQIQSTLAKAWSKALTLTTLSPRERLQEAGISIIFHTKEIQWKKEGFLVYLEVILTEIKSGDRWEVIQGGMGATLPEAYQEAVHLFFDLHLPTGTAPVVGVEPERETQEPEPKKWMTEPQRKWLLKLIDEFERMGVPPLFLKEKITDEVGIFASYEELTQTQASKAIDALKAWKHGGNKDLVEASVKYRFQKLEASAPTH</sequence>
<evidence type="ECO:0000313" key="3">
    <source>
        <dbReference type="Proteomes" id="UP001601059"/>
    </source>
</evidence>
<name>A0ABW6KAK4_9BACI</name>
<dbReference type="RefSeq" id="WP_389360561.1">
    <property type="nucleotide sequence ID" value="NZ_JBIACK010000004.1"/>
</dbReference>
<dbReference type="EMBL" id="JBIACK010000004">
    <property type="protein sequence ID" value="MFE8700910.1"/>
    <property type="molecule type" value="Genomic_DNA"/>
</dbReference>
<proteinExistence type="predicted"/>
<reference evidence="2 3" key="1">
    <citation type="submission" date="2024-08" db="EMBL/GenBank/DDBJ databases">
        <title>Two novel Cytobacillus novel species.</title>
        <authorList>
            <person name="Liu G."/>
        </authorList>
    </citation>
    <scope>NUCLEOTIDE SEQUENCE [LARGE SCALE GENOMIC DNA]</scope>
    <source>
        <strain evidence="2 3">FJAT-54145</strain>
    </source>
</reference>
<evidence type="ECO:0000313" key="1">
    <source>
        <dbReference type="EMBL" id="MFE8700910.1"/>
    </source>
</evidence>
<keyword evidence="3" id="KW-1185">Reference proteome</keyword>
<organism evidence="2 3">
    <name type="scientific">Cytobacillus spartinae</name>
    <dbReference type="NCBI Taxonomy" id="3299023"/>
    <lineage>
        <taxon>Bacteria</taxon>
        <taxon>Bacillati</taxon>
        <taxon>Bacillota</taxon>
        <taxon>Bacilli</taxon>
        <taxon>Bacillales</taxon>
        <taxon>Bacillaceae</taxon>
        <taxon>Cytobacillus</taxon>
    </lineage>
</organism>
<dbReference type="EMBL" id="JBIACK010000004">
    <property type="protein sequence ID" value="MFE8701249.1"/>
    <property type="molecule type" value="Genomic_DNA"/>
</dbReference>
<protein>
    <submittedName>
        <fullName evidence="2">Uncharacterized protein</fullName>
    </submittedName>
</protein>